<dbReference type="InterPro" id="IPR036928">
    <property type="entry name" value="AS_sf"/>
</dbReference>
<dbReference type="SUPFAM" id="SSF75304">
    <property type="entry name" value="Amidase signature (AS) enzymes"/>
    <property type="match status" value="1"/>
</dbReference>
<dbReference type="Gene3D" id="3.90.1300.10">
    <property type="entry name" value="Amidase signature (AS) domain"/>
    <property type="match status" value="1"/>
</dbReference>
<dbReference type="OrthoDB" id="9811471at2"/>
<dbReference type="Pfam" id="PF01425">
    <property type="entry name" value="Amidase"/>
    <property type="match status" value="1"/>
</dbReference>
<sequence length="476" mass="50984">MSDLIQKPAREVVRLLREGTETPTSVLEALRRYVADADRQVNSLPIQFFDAAAERAARLEAEVPDPAGRGLLAGLPVAVKDYNDVAGQRTTHGSPLFADHVATRSDAMVSVLENNGGIPYAKSNVPEFAGGHTYNTLFGPSRNPWNLDRSVGGSSGGSAAALASGSAWLATGNDLGGSLRTPSGYNATVGLRPTPGRIPRRRPAIPFDPLWVEGPMARDVGDVALMLDAMVGHDLHDPLTKPEQPRSFLERLTTFDPPARVGFSPDLGCLPVEPAMRRVCGDAMKHFDALGADVVTDCPDFTGAYDAFQALRSHLVAAVHGGLLAEHRGAIKPDIVWNIERGLTQSTETLLSAERVRGQLFHEIADYFETHDLLVIPSAPLDPFPVEWTYPERIDGVESRTYIDWIAITFCVSLTGCPVVALPCGFSDAGLPVGLQLVGAPGQEARLLAHAQMFESSVGIAASLPIVPRRPKVATS</sequence>
<reference evidence="3" key="1">
    <citation type="submission" date="2016-10" db="EMBL/GenBank/DDBJ databases">
        <authorList>
            <person name="Varghese N."/>
            <person name="Submissions S."/>
        </authorList>
    </citation>
    <scope>NUCLEOTIDE SEQUENCE [LARGE SCALE GENOMIC DNA]</scope>
    <source>
        <strain evidence="3">DSM 44498</strain>
    </source>
</reference>
<evidence type="ECO:0000259" key="1">
    <source>
        <dbReference type="Pfam" id="PF01425"/>
    </source>
</evidence>
<dbReference type="PANTHER" id="PTHR11895:SF76">
    <property type="entry name" value="INDOLEACETAMIDE HYDROLASE"/>
    <property type="match status" value="1"/>
</dbReference>
<dbReference type="RefSeq" id="WP_072949506.1">
    <property type="nucleotide sequence ID" value="NZ_CP070609.1"/>
</dbReference>
<dbReference type="EMBL" id="FNSV01000005">
    <property type="protein sequence ID" value="SEC72393.1"/>
    <property type="molecule type" value="Genomic_DNA"/>
</dbReference>
<evidence type="ECO:0000313" key="3">
    <source>
        <dbReference type="Proteomes" id="UP000183561"/>
    </source>
</evidence>
<keyword evidence="3" id="KW-1185">Reference proteome</keyword>
<dbReference type="PANTHER" id="PTHR11895">
    <property type="entry name" value="TRANSAMIDASE"/>
    <property type="match status" value="1"/>
</dbReference>
<dbReference type="PROSITE" id="PS00571">
    <property type="entry name" value="AMIDASES"/>
    <property type="match status" value="1"/>
</dbReference>
<dbReference type="InterPro" id="IPR020556">
    <property type="entry name" value="Amidase_CS"/>
</dbReference>
<feature type="domain" description="Amidase" evidence="1">
    <location>
        <begin position="27"/>
        <end position="448"/>
    </location>
</feature>
<gene>
    <name evidence="2" type="ORF">SAMN04490239_5198</name>
</gene>
<dbReference type="Proteomes" id="UP000183561">
    <property type="component" value="Unassembled WGS sequence"/>
</dbReference>
<dbReference type="AlphaFoldDB" id="A0A1H4UUT7"/>
<dbReference type="GO" id="GO:0003824">
    <property type="term" value="F:catalytic activity"/>
    <property type="evidence" value="ECO:0007669"/>
    <property type="project" value="InterPro"/>
</dbReference>
<evidence type="ECO:0000313" key="2">
    <source>
        <dbReference type="EMBL" id="SEC72393.1"/>
    </source>
</evidence>
<accession>A0A1H4UUT7</accession>
<dbReference type="InterPro" id="IPR000120">
    <property type="entry name" value="Amidase"/>
</dbReference>
<dbReference type="InterPro" id="IPR023631">
    <property type="entry name" value="Amidase_dom"/>
</dbReference>
<proteinExistence type="predicted"/>
<organism evidence="2 3">
    <name type="scientific">Rhodococcus koreensis</name>
    <dbReference type="NCBI Taxonomy" id="99653"/>
    <lineage>
        <taxon>Bacteria</taxon>
        <taxon>Bacillati</taxon>
        <taxon>Actinomycetota</taxon>
        <taxon>Actinomycetes</taxon>
        <taxon>Mycobacteriales</taxon>
        <taxon>Nocardiaceae</taxon>
        <taxon>Rhodococcus</taxon>
    </lineage>
</organism>
<protein>
    <submittedName>
        <fullName evidence="2">Amidase</fullName>
    </submittedName>
</protein>
<name>A0A1H4UUT7_9NOCA</name>